<evidence type="ECO:0000256" key="1">
    <source>
        <dbReference type="ARBA" id="ARBA00022737"/>
    </source>
</evidence>
<dbReference type="Proteomes" id="UP000319817">
    <property type="component" value="Chromosome"/>
</dbReference>
<accession>A0A517NNA6</accession>
<evidence type="ECO:0000256" key="4">
    <source>
        <dbReference type="SAM" id="Coils"/>
    </source>
</evidence>
<dbReference type="InterPro" id="IPR019734">
    <property type="entry name" value="TPR_rpt"/>
</dbReference>
<keyword evidence="7" id="KW-1185">Reference proteome</keyword>
<keyword evidence="5" id="KW-0732">Signal</keyword>
<dbReference type="PROSITE" id="PS50005">
    <property type="entry name" value="TPR"/>
    <property type="match status" value="1"/>
</dbReference>
<feature type="coiled-coil region" evidence="4">
    <location>
        <begin position="40"/>
        <end position="106"/>
    </location>
</feature>
<feature type="chain" id="PRO_5022196518" evidence="5">
    <location>
        <begin position="33"/>
        <end position="296"/>
    </location>
</feature>
<proteinExistence type="predicted"/>
<dbReference type="PANTHER" id="PTHR44943">
    <property type="entry name" value="CELLULOSE SYNTHASE OPERON PROTEIN C"/>
    <property type="match status" value="1"/>
</dbReference>
<dbReference type="EMBL" id="CP036526">
    <property type="protein sequence ID" value="QDT08612.1"/>
    <property type="molecule type" value="Genomic_DNA"/>
</dbReference>
<evidence type="ECO:0000256" key="5">
    <source>
        <dbReference type="SAM" id="SignalP"/>
    </source>
</evidence>
<dbReference type="Pfam" id="PF13432">
    <property type="entry name" value="TPR_16"/>
    <property type="match status" value="1"/>
</dbReference>
<evidence type="ECO:0000313" key="7">
    <source>
        <dbReference type="Proteomes" id="UP000319817"/>
    </source>
</evidence>
<feature type="signal peptide" evidence="5">
    <location>
        <begin position="1"/>
        <end position="32"/>
    </location>
</feature>
<feature type="repeat" description="TPR" evidence="3">
    <location>
        <begin position="168"/>
        <end position="201"/>
    </location>
</feature>
<evidence type="ECO:0000313" key="6">
    <source>
        <dbReference type="EMBL" id="QDT08612.1"/>
    </source>
</evidence>
<evidence type="ECO:0000256" key="3">
    <source>
        <dbReference type="PROSITE-ProRule" id="PRU00339"/>
    </source>
</evidence>
<dbReference type="SUPFAM" id="SSF48452">
    <property type="entry name" value="TPR-like"/>
    <property type="match status" value="1"/>
</dbReference>
<sequence precursor="true">MNRDLFLATKHFIACSGMVCLLCTLAPAQSIADDVLPGQIAKLQQELGELSKKFSSTETANSSDNAVRLLVKQAFDLEMELQHMRIAKAEADLEKVKQQFAARQRASNFIIDDRVAVLTKQSSSNEPELDDGPASLLSTEGWQLWRKRDLRSALVKFEASVAKDPTDANALNGLGWSYLQTGQHKKAIDAFQRGRKIDASHGRILNGLGQAYQALGRTDEARALLVEAIESINEDLGEAVAIREGATAPWFVLVRQDIKMKKYDDAIGWAERYLKHKPDDERMSALLSEAKLLQEN</sequence>
<name>A0A517NNA6_9BACT</name>
<dbReference type="SMART" id="SM00028">
    <property type="entry name" value="TPR"/>
    <property type="match status" value="3"/>
</dbReference>
<dbReference type="AlphaFoldDB" id="A0A517NNA6"/>
<dbReference type="RefSeq" id="WP_145416129.1">
    <property type="nucleotide sequence ID" value="NZ_CP036526.1"/>
</dbReference>
<keyword evidence="4" id="KW-0175">Coiled coil</keyword>
<reference evidence="6 7" key="1">
    <citation type="submission" date="2019-02" db="EMBL/GenBank/DDBJ databases">
        <title>Deep-cultivation of Planctomycetes and their phenomic and genomic characterization uncovers novel biology.</title>
        <authorList>
            <person name="Wiegand S."/>
            <person name="Jogler M."/>
            <person name="Boedeker C."/>
            <person name="Pinto D."/>
            <person name="Vollmers J."/>
            <person name="Rivas-Marin E."/>
            <person name="Kohn T."/>
            <person name="Peeters S.H."/>
            <person name="Heuer A."/>
            <person name="Rast P."/>
            <person name="Oberbeckmann S."/>
            <person name="Bunk B."/>
            <person name="Jeske O."/>
            <person name="Meyerdierks A."/>
            <person name="Storesund J.E."/>
            <person name="Kallscheuer N."/>
            <person name="Luecker S."/>
            <person name="Lage O.M."/>
            <person name="Pohl T."/>
            <person name="Merkel B.J."/>
            <person name="Hornburger P."/>
            <person name="Mueller R.-W."/>
            <person name="Bruemmer F."/>
            <person name="Labrenz M."/>
            <person name="Spormann A.M."/>
            <person name="Op den Camp H."/>
            <person name="Overmann J."/>
            <person name="Amann R."/>
            <person name="Jetten M.S.M."/>
            <person name="Mascher T."/>
            <person name="Medema M.H."/>
            <person name="Devos D.P."/>
            <person name="Kaster A.-K."/>
            <person name="Ovreas L."/>
            <person name="Rohde M."/>
            <person name="Galperin M.Y."/>
            <person name="Jogler C."/>
        </authorList>
    </citation>
    <scope>NUCLEOTIDE SEQUENCE [LARGE SCALE GENOMIC DNA]</scope>
    <source>
        <strain evidence="6 7">K23_9</strain>
    </source>
</reference>
<organism evidence="6 7">
    <name type="scientific">Stieleria marina</name>
    <dbReference type="NCBI Taxonomy" id="1930275"/>
    <lineage>
        <taxon>Bacteria</taxon>
        <taxon>Pseudomonadati</taxon>
        <taxon>Planctomycetota</taxon>
        <taxon>Planctomycetia</taxon>
        <taxon>Pirellulales</taxon>
        <taxon>Pirellulaceae</taxon>
        <taxon>Stieleria</taxon>
    </lineage>
</organism>
<gene>
    <name evidence="6" type="ORF">K239x_05520</name>
</gene>
<dbReference type="Gene3D" id="1.25.40.10">
    <property type="entry name" value="Tetratricopeptide repeat domain"/>
    <property type="match status" value="1"/>
</dbReference>
<dbReference type="OrthoDB" id="276909at2"/>
<keyword evidence="2 3" id="KW-0802">TPR repeat</keyword>
<evidence type="ECO:0000256" key="2">
    <source>
        <dbReference type="ARBA" id="ARBA00022803"/>
    </source>
</evidence>
<keyword evidence="1" id="KW-0677">Repeat</keyword>
<dbReference type="InterPro" id="IPR011990">
    <property type="entry name" value="TPR-like_helical_dom_sf"/>
</dbReference>
<dbReference type="PANTHER" id="PTHR44943:SF8">
    <property type="entry name" value="TPR REPEAT-CONTAINING PROTEIN MJ0263"/>
    <property type="match status" value="1"/>
</dbReference>
<dbReference type="Pfam" id="PF13374">
    <property type="entry name" value="TPR_10"/>
    <property type="match status" value="1"/>
</dbReference>
<protein>
    <submittedName>
        <fullName evidence="6">Tetratricopeptide repeat protein</fullName>
    </submittedName>
</protein>
<dbReference type="InterPro" id="IPR051685">
    <property type="entry name" value="Ycf3/AcsC/BcsC/TPR_MFPF"/>
</dbReference>